<organism evidence="6 7">
    <name type="scientific">Candidatus Endoriftia persephonae</name>
    <dbReference type="NCBI Taxonomy" id="393765"/>
    <lineage>
        <taxon>Bacteria</taxon>
        <taxon>Pseudomonadati</taxon>
        <taxon>Pseudomonadota</taxon>
        <taxon>Gammaproteobacteria</taxon>
        <taxon>Chromatiales</taxon>
        <taxon>Sedimenticolaceae</taxon>
        <taxon>Candidatus Endoriftia</taxon>
    </lineage>
</organism>
<dbReference type="PANTHER" id="PTHR30329">
    <property type="entry name" value="STATOR ELEMENT OF FLAGELLAR MOTOR COMPLEX"/>
    <property type="match status" value="1"/>
</dbReference>
<accession>A0A9J6ZW37</accession>
<evidence type="ECO:0000313" key="6">
    <source>
        <dbReference type="EMBL" id="USF86839.1"/>
    </source>
</evidence>
<keyword evidence="3" id="KW-0998">Cell outer membrane</keyword>
<evidence type="ECO:0000256" key="3">
    <source>
        <dbReference type="ARBA" id="ARBA00023237"/>
    </source>
</evidence>
<reference evidence="6" key="1">
    <citation type="journal article" date="2022" name="Mol. Ecol. Resour.">
        <title>The complete and closed genome of the facultative generalist Candidatus Endoriftia persephone from deep-sea hydrothermal vents.</title>
        <authorList>
            <person name="de Oliveira A.L."/>
            <person name="Srivastava A."/>
            <person name="Espada-Hinojosa S."/>
            <person name="Bright M."/>
        </authorList>
    </citation>
    <scope>NUCLEOTIDE SEQUENCE</scope>
    <source>
        <strain evidence="6">Tica-EPR-9o50.N</strain>
    </source>
</reference>
<dbReference type="InterPro" id="IPR006664">
    <property type="entry name" value="OMP_bac"/>
</dbReference>
<evidence type="ECO:0000259" key="5">
    <source>
        <dbReference type="PROSITE" id="PS51123"/>
    </source>
</evidence>
<evidence type="ECO:0000313" key="7">
    <source>
        <dbReference type="Proteomes" id="UP001056649"/>
    </source>
</evidence>
<dbReference type="PROSITE" id="PS51123">
    <property type="entry name" value="OMPA_2"/>
    <property type="match status" value="1"/>
</dbReference>
<name>A0A9J6ZW37_9GAMM</name>
<dbReference type="PRINTS" id="PR01023">
    <property type="entry name" value="NAFLGMOTY"/>
</dbReference>
<gene>
    <name evidence="6" type="ORF">L0Y14_11930</name>
</gene>
<keyword evidence="2 4" id="KW-0472">Membrane</keyword>
<dbReference type="Pfam" id="PF00691">
    <property type="entry name" value="OmpA"/>
    <property type="match status" value="1"/>
</dbReference>
<dbReference type="GO" id="GO:0009279">
    <property type="term" value="C:cell outer membrane"/>
    <property type="evidence" value="ECO:0007669"/>
    <property type="project" value="UniProtKB-SubCell"/>
</dbReference>
<dbReference type="InterPro" id="IPR036737">
    <property type="entry name" value="OmpA-like_sf"/>
</dbReference>
<evidence type="ECO:0000256" key="4">
    <source>
        <dbReference type="PROSITE-ProRule" id="PRU00473"/>
    </source>
</evidence>
<dbReference type="KEGG" id="eps:L0Y14_11930"/>
<dbReference type="CDD" id="cd07185">
    <property type="entry name" value="OmpA_C-like"/>
    <property type="match status" value="1"/>
</dbReference>
<keyword evidence="7" id="KW-1185">Reference proteome</keyword>
<comment type="subcellular location">
    <subcellularLocation>
        <location evidence="1">Cell outer membrane</location>
    </subcellularLocation>
</comment>
<dbReference type="InterPro" id="IPR050330">
    <property type="entry name" value="Bact_OuterMem_StrucFunc"/>
</dbReference>
<sequence length="185" mass="20398">MPWGRSPWRVIFFDTAKATLKPKSKAALEPVLNLLNNYPDLVLEVAGHTDSQGKAKANLDLSNHRAASVRRWLLEHGVQADRLLARGYGEDHPVADNGTSEGRAKNRRVELIKKAGGKSQRIIALLHPYPGSVLLKAEGPVEGDGLQQVVAQLWMIESSAEPVVIIFPCLALFPRRSYPRHDSPS</sequence>
<dbReference type="AlphaFoldDB" id="A0A9J6ZW37"/>
<feature type="domain" description="OmpA-like" evidence="5">
    <location>
        <begin position="1"/>
        <end position="117"/>
    </location>
</feature>
<dbReference type="EMBL" id="CP090569">
    <property type="protein sequence ID" value="USF86839.1"/>
    <property type="molecule type" value="Genomic_DNA"/>
</dbReference>
<protein>
    <submittedName>
        <fullName evidence="6">OmpA family protein</fullName>
    </submittedName>
</protein>
<dbReference type="PANTHER" id="PTHR30329:SF21">
    <property type="entry name" value="LIPOPROTEIN YIAD-RELATED"/>
    <property type="match status" value="1"/>
</dbReference>
<dbReference type="PRINTS" id="PR01021">
    <property type="entry name" value="OMPADOMAIN"/>
</dbReference>
<proteinExistence type="predicted"/>
<dbReference type="SUPFAM" id="SSF103088">
    <property type="entry name" value="OmpA-like"/>
    <property type="match status" value="1"/>
</dbReference>
<dbReference type="Proteomes" id="UP001056649">
    <property type="component" value="Chromosome"/>
</dbReference>
<dbReference type="RefSeq" id="WP_005965523.1">
    <property type="nucleotide sequence ID" value="NZ_CP090569.1"/>
</dbReference>
<dbReference type="Gene3D" id="3.30.1330.60">
    <property type="entry name" value="OmpA-like domain"/>
    <property type="match status" value="1"/>
</dbReference>
<evidence type="ECO:0000256" key="1">
    <source>
        <dbReference type="ARBA" id="ARBA00004442"/>
    </source>
</evidence>
<evidence type="ECO:0000256" key="2">
    <source>
        <dbReference type="ARBA" id="ARBA00023136"/>
    </source>
</evidence>
<dbReference type="InterPro" id="IPR006665">
    <property type="entry name" value="OmpA-like"/>
</dbReference>